<keyword evidence="2" id="KW-1185">Reference proteome</keyword>
<comment type="caution">
    <text evidence="1">The sequence shown here is derived from an EMBL/GenBank/DDBJ whole genome shotgun (WGS) entry which is preliminary data.</text>
</comment>
<accession>A0ABS2GEU8</accession>
<organism evidence="1 2">
    <name type="scientific">Veillonella magna</name>
    <dbReference type="NCBI Taxonomy" id="464322"/>
    <lineage>
        <taxon>Bacteria</taxon>
        <taxon>Bacillati</taxon>
        <taxon>Bacillota</taxon>
        <taxon>Negativicutes</taxon>
        <taxon>Veillonellales</taxon>
        <taxon>Veillonellaceae</taxon>
        <taxon>Veillonella</taxon>
    </lineage>
</organism>
<proteinExistence type="predicted"/>
<reference evidence="1 2" key="1">
    <citation type="journal article" date="2021" name="Sci. Rep.">
        <title>The distribution of antibiotic resistance genes in chicken gut microbiota commensals.</title>
        <authorList>
            <person name="Juricova H."/>
            <person name="Matiasovicova J."/>
            <person name="Kubasova T."/>
            <person name="Cejkova D."/>
            <person name="Rychlik I."/>
        </authorList>
    </citation>
    <scope>NUCLEOTIDE SEQUENCE [LARGE SCALE GENOMIC DNA]</scope>
    <source>
        <strain evidence="1 2">An537</strain>
    </source>
</reference>
<dbReference type="Proteomes" id="UP000707138">
    <property type="component" value="Unassembled WGS sequence"/>
</dbReference>
<dbReference type="RefSeq" id="WP_205087206.1">
    <property type="nucleotide sequence ID" value="NZ_JACJLA010000001.1"/>
</dbReference>
<evidence type="ECO:0000313" key="2">
    <source>
        <dbReference type="Proteomes" id="UP000707138"/>
    </source>
</evidence>
<evidence type="ECO:0000313" key="1">
    <source>
        <dbReference type="EMBL" id="MBM6911890.1"/>
    </source>
</evidence>
<sequence length="54" mass="6152">MNDTNDTMYGIKRLMSDLGVSNFRELADYIDNPLHADEPLVIELNELLEAGDRL</sequence>
<name>A0ABS2GEU8_9FIRM</name>
<gene>
    <name evidence="1" type="ORF">H6A01_00930</name>
</gene>
<dbReference type="EMBL" id="JACJLA010000001">
    <property type="protein sequence ID" value="MBM6911890.1"/>
    <property type="molecule type" value="Genomic_DNA"/>
</dbReference>
<protein>
    <submittedName>
        <fullName evidence="1">Uncharacterized protein</fullName>
    </submittedName>
</protein>